<sequence>MAITCLSKIMDQDQRHDHLRRKNLFPFSKLRGYLQCHIEAICAEDDAKLQRVLTDIEADMRPFYIYLARMAFLSTLASSESGGAYLVQLGAINGLANCRCFGFVPASAQLWHNETNDDGTQSLASRYEYVFSAALNFCLSAIIGTGNKNIQTMTQMIHFLVTNQDIFNLLFQSFERSDISLVKLKLQEKAVAAITQCLSAGNLRDIPNGLKMQISMFGRSLFRLLPRVCRFPDWIREATDGKCQSSRAIRSEVLILLTVGHVIRWCANKLPQLGGDPSFQLMFMPSYWGGVKSSDASTDDLFELCRSCYAHCKMLSGRQSKFRKMFADLKEMSYDELQTVSVFYSFKFVILSTETFSVPTVHFF</sequence>
<reference evidence="1 2" key="2">
    <citation type="submission" date="2018-11" db="EMBL/GenBank/DDBJ databases">
        <authorList>
            <consortium name="Pathogen Informatics"/>
        </authorList>
    </citation>
    <scope>NUCLEOTIDE SEQUENCE [LARGE SCALE GENOMIC DNA]</scope>
</reference>
<keyword evidence="2" id="KW-1185">Reference proteome</keyword>
<evidence type="ECO:0000313" key="1">
    <source>
        <dbReference type="EMBL" id="VDO79695.1"/>
    </source>
</evidence>
<dbReference type="AlphaFoldDB" id="A0A183I915"/>
<accession>A0A183I915</accession>
<gene>
    <name evidence="1" type="ORF">SBAD_LOCUS109</name>
</gene>
<dbReference type="InterPro" id="IPR021827">
    <property type="entry name" value="Nup186/Nup192/Nup205"/>
</dbReference>
<dbReference type="Pfam" id="PF11894">
    <property type="entry name" value="Nup192"/>
    <property type="match status" value="1"/>
</dbReference>
<evidence type="ECO:0000313" key="2">
    <source>
        <dbReference type="Proteomes" id="UP000270296"/>
    </source>
</evidence>
<name>A0A183I915_9BILA</name>
<evidence type="ECO:0000313" key="3">
    <source>
        <dbReference type="WBParaSite" id="SBAD_0000012001-mRNA-1"/>
    </source>
</evidence>
<dbReference type="EMBL" id="UZAM01000167">
    <property type="protein sequence ID" value="VDO79695.1"/>
    <property type="molecule type" value="Genomic_DNA"/>
</dbReference>
<dbReference type="OrthoDB" id="2019644at2759"/>
<dbReference type="Proteomes" id="UP000270296">
    <property type="component" value="Unassembled WGS sequence"/>
</dbReference>
<dbReference type="WBParaSite" id="SBAD_0000012001-mRNA-1">
    <property type="protein sequence ID" value="SBAD_0000012001-mRNA-1"/>
    <property type="gene ID" value="SBAD_0000012001"/>
</dbReference>
<reference evidence="3" key="1">
    <citation type="submission" date="2016-06" db="UniProtKB">
        <authorList>
            <consortium name="WormBaseParasite"/>
        </authorList>
    </citation>
    <scope>IDENTIFICATION</scope>
</reference>
<protein>
    <submittedName>
        <fullName evidence="3">FPL domain-containing protein</fullName>
    </submittedName>
</protein>
<proteinExistence type="predicted"/>
<dbReference type="GO" id="GO:0005643">
    <property type="term" value="C:nuclear pore"/>
    <property type="evidence" value="ECO:0007669"/>
    <property type="project" value="InterPro"/>
</dbReference>
<organism evidence="3">
    <name type="scientific">Soboliphyme baturini</name>
    <dbReference type="NCBI Taxonomy" id="241478"/>
    <lineage>
        <taxon>Eukaryota</taxon>
        <taxon>Metazoa</taxon>
        <taxon>Ecdysozoa</taxon>
        <taxon>Nematoda</taxon>
        <taxon>Enoplea</taxon>
        <taxon>Dorylaimia</taxon>
        <taxon>Dioctophymatida</taxon>
        <taxon>Dioctophymatoidea</taxon>
        <taxon>Soboliphymatidae</taxon>
        <taxon>Soboliphyme</taxon>
    </lineage>
</organism>